<dbReference type="InterPro" id="IPR039425">
    <property type="entry name" value="RNA_pol_sigma-70-like"/>
</dbReference>
<keyword evidence="2" id="KW-0805">Transcription regulation</keyword>
<dbReference type="InterPro" id="IPR013249">
    <property type="entry name" value="RNA_pol_sigma70_r4_t2"/>
</dbReference>
<dbReference type="GO" id="GO:0006352">
    <property type="term" value="P:DNA-templated transcription initiation"/>
    <property type="evidence" value="ECO:0007669"/>
    <property type="project" value="InterPro"/>
</dbReference>
<dbReference type="InterPro" id="IPR014284">
    <property type="entry name" value="RNA_pol_sigma-70_dom"/>
</dbReference>
<sequence>MTNQALFHEIVEAHSSAVLAVCASVLGPGPDAEDAWQETFVSALRAYPFDGVANVEAWLVRVAGRRCIDVLRGRRREQPIDDADLLGVLGRDHAPGADELALPDEVWEHVVTLTPRQRFVIVHRYVAGWSFGEIAAELDCSPAAARRCGSDAVAALRARLVPSDTPTEESR</sequence>
<keyword evidence="4" id="KW-0238">DNA-binding</keyword>
<dbReference type="NCBIfam" id="TIGR02937">
    <property type="entry name" value="sigma70-ECF"/>
    <property type="match status" value="1"/>
</dbReference>
<dbReference type="PANTHER" id="PTHR43133">
    <property type="entry name" value="RNA POLYMERASE ECF-TYPE SIGMA FACTO"/>
    <property type="match status" value="1"/>
</dbReference>
<keyword evidence="5" id="KW-0804">Transcription</keyword>
<dbReference type="Gene3D" id="1.10.10.10">
    <property type="entry name" value="Winged helix-like DNA-binding domain superfamily/Winged helix DNA-binding domain"/>
    <property type="match status" value="1"/>
</dbReference>
<reference evidence="8 9" key="1">
    <citation type="submission" date="2018-08" db="EMBL/GenBank/DDBJ databases">
        <title>Whole genome sequence analysis of Dermacoccus abyssi bacteria isolated from Deep Mariana trench Micromonospora spp reveals genes involved in the environmental adaptation and production of secondary metabolites.</title>
        <authorList>
            <person name="Abdel-Mageed W.M."/>
            <person name="Lehri B."/>
            <person name="Nouioui I."/>
            <person name="Goodfellow I."/>
            <person name="Jaspars M."/>
            <person name="Karlyshev A."/>
        </authorList>
    </citation>
    <scope>NUCLEOTIDE SEQUENCE [LARGE SCALE GENOMIC DNA]</scope>
    <source>
        <strain evidence="8 9">MT1.1</strain>
    </source>
</reference>
<evidence type="ECO:0000313" key="9">
    <source>
        <dbReference type="Proteomes" id="UP000285376"/>
    </source>
</evidence>
<dbReference type="InterPro" id="IPR013324">
    <property type="entry name" value="RNA_pol_sigma_r3/r4-like"/>
</dbReference>
<dbReference type="PANTHER" id="PTHR43133:SF8">
    <property type="entry name" value="RNA POLYMERASE SIGMA FACTOR HI_1459-RELATED"/>
    <property type="match status" value="1"/>
</dbReference>
<dbReference type="EMBL" id="QWLM01000004">
    <property type="protein sequence ID" value="RHW46557.1"/>
    <property type="molecule type" value="Genomic_DNA"/>
</dbReference>
<evidence type="ECO:0000256" key="4">
    <source>
        <dbReference type="ARBA" id="ARBA00023125"/>
    </source>
</evidence>
<evidence type="ECO:0000313" key="8">
    <source>
        <dbReference type="EMBL" id="RHW46557.1"/>
    </source>
</evidence>
<name>A0A417Z7F9_9MICO</name>
<dbReference type="GO" id="GO:0003677">
    <property type="term" value="F:DNA binding"/>
    <property type="evidence" value="ECO:0007669"/>
    <property type="project" value="UniProtKB-KW"/>
</dbReference>
<dbReference type="CDD" id="cd06171">
    <property type="entry name" value="Sigma70_r4"/>
    <property type="match status" value="1"/>
</dbReference>
<evidence type="ECO:0000256" key="5">
    <source>
        <dbReference type="ARBA" id="ARBA00023163"/>
    </source>
</evidence>
<dbReference type="GO" id="GO:0016987">
    <property type="term" value="F:sigma factor activity"/>
    <property type="evidence" value="ECO:0007669"/>
    <property type="project" value="UniProtKB-KW"/>
</dbReference>
<protein>
    <submittedName>
        <fullName evidence="8">Sigma-70 family RNA polymerase sigma factor</fullName>
    </submittedName>
</protein>
<dbReference type="Proteomes" id="UP000285376">
    <property type="component" value="Unassembled WGS sequence"/>
</dbReference>
<evidence type="ECO:0000256" key="2">
    <source>
        <dbReference type="ARBA" id="ARBA00023015"/>
    </source>
</evidence>
<dbReference type="RefSeq" id="WP_118912847.1">
    <property type="nucleotide sequence ID" value="NZ_CBCRVH010000003.1"/>
</dbReference>
<gene>
    <name evidence="8" type="ORF">D1832_04720</name>
</gene>
<dbReference type="SUPFAM" id="SSF88946">
    <property type="entry name" value="Sigma2 domain of RNA polymerase sigma factors"/>
    <property type="match status" value="1"/>
</dbReference>
<dbReference type="Gene3D" id="1.10.1740.10">
    <property type="match status" value="1"/>
</dbReference>
<dbReference type="SUPFAM" id="SSF88659">
    <property type="entry name" value="Sigma3 and sigma4 domains of RNA polymerase sigma factors"/>
    <property type="match status" value="1"/>
</dbReference>
<proteinExistence type="inferred from homology"/>
<evidence type="ECO:0000256" key="3">
    <source>
        <dbReference type="ARBA" id="ARBA00023082"/>
    </source>
</evidence>
<dbReference type="Pfam" id="PF04542">
    <property type="entry name" value="Sigma70_r2"/>
    <property type="match status" value="1"/>
</dbReference>
<organism evidence="8 9">
    <name type="scientific">Dermacoccus abyssi</name>
    <dbReference type="NCBI Taxonomy" id="322596"/>
    <lineage>
        <taxon>Bacteria</taxon>
        <taxon>Bacillati</taxon>
        <taxon>Actinomycetota</taxon>
        <taxon>Actinomycetes</taxon>
        <taxon>Micrococcales</taxon>
        <taxon>Dermacoccaceae</taxon>
        <taxon>Dermacoccus</taxon>
    </lineage>
</organism>
<feature type="domain" description="RNA polymerase sigma-70 region 2" evidence="6">
    <location>
        <begin position="10"/>
        <end position="76"/>
    </location>
</feature>
<dbReference type="Pfam" id="PF08281">
    <property type="entry name" value="Sigma70_r4_2"/>
    <property type="match status" value="1"/>
</dbReference>
<dbReference type="InterPro" id="IPR007627">
    <property type="entry name" value="RNA_pol_sigma70_r2"/>
</dbReference>
<comment type="similarity">
    <text evidence="1">Belongs to the sigma-70 factor family. ECF subfamily.</text>
</comment>
<dbReference type="InterPro" id="IPR036388">
    <property type="entry name" value="WH-like_DNA-bd_sf"/>
</dbReference>
<keyword evidence="3" id="KW-0731">Sigma factor</keyword>
<dbReference type="AlphaFoldDB" id="A0A417Z7F9"/>
<comment type="caution">
    <text evidence="8">The sequence shown here is derived from an EMBL/GenBank/DDBJ whole genome shotgun (WGS) entry which is preliminary data.</text>
</comment>
<evidence type="ECO:0000256" key="1">
    <source>
        <dbReference type="ARBA" id="ARBA00010641"/>
    </source>
</evidence>
<dbReference type="InterPro" id="IPR013325">
    <property type="entry name" value="RNA_pol_sigma_r2"/>
</dbReference>
<evidence type="ECO:0000259" key="7">
    <source>
        <dbReference type="Pfam" id="PF08281"/>
    </source>
</evidence>
<evidence type="ECO:0000259" key="6">
    <source>
        <dbReference type="Pfam" id="PF04542"/>
    </source>
</evidence>
<accession>A0A417Z7F9</accession>
<feature type="domain" description="RNA polymerase sigma factor 70 region 4 type 2" evidence="7">
    <location>
        <begin position="112"/>
        <end position="147"/>
    </location>
</feature>